<evidence type="ECO:0000256" key="5">
    <source>
        <dbReference type="SAM" id="MobiDB-lite"/>
    </source>
</evidence>
<accession>A0A7S2Q8X3</accession>
<feature type="transmembrane region" description="Helical" evidence="6">
    <location>
        <begin position="500"/>
        <end position="526"/>
    </location>
</feature>
<dbReference type="PANTHER" id="PTHR10283:SF82">
    <property type="entry name" value="SOLUTE CARRIER FAMILY 13 MEMBER 2"/>
    <property type="match status" value="1"/>
</dbReference>
<comment type="subcellular location">
    <subcellularLocation>
        <location evidence="1">Membrane</location>
        <topology evidence="1">Multi-pass membrane protein</topology>
    </subcellularLocation>
</comment>
<dbReference type="GO" id="GO:0005886">
    <property type="term" value="C:plasma membrane"/>
    <property type="evidence" value="ECO:0007669"/>
    <property type="project" value="TreeGrafter"/>
</dbReference>
<feature type="transmembrane region" description="Helical" evidence="6">
    <location>
        <begin position="126"/>
        <end position="155"/>
    </location>
</feature>
<feature type="transmembrane region" description="Helical" evidence="6">
    <location>
        <begin position="198"/>
        <end position="222"/>
    </location>
</feature>
<dbReference type="AlphaFoldDB" id="A0A7S2Q8X3"/>
<dbReference type="GO" id="GO:0005310">
    <property type="term" value="F:dicarboxylic acid transmembrane transporter activity"/>
    <property type="evidence" value="ECO:0007669"/>
    <property type="project" value="UniProtKB-ARBA"/>
</dbReference>
<feature type="transmembrane region" description="Helical" evidence="6">
    <location>
        <begin position="538"/>
        <end position="557"/>
    </location>
</feature>
<feature type="region of interest" description="Disordered" evidence="5">
    <location>
        <begin position="253"/>
        <end position="274"/>
    </location>
</feature>
<feature type="transmembrane region" description="Helical" evidence="6">
    <location>
        <begin position="459"/>
        <end position="480"/>
    </location>
</feature>
<dbReference type="PANTHER" id="PTHR10283">
    <property type="entry name" value="SOLUTE CARRIER FAMILY 13 MEMBER"/>
    <property type="match status" value="1"/>
</dbReference>
<evidence type="ECO:0000256" key="1">
    <source>
        <dbReference type="ARBA" id="ARBA00004141"/>
    </source>
</evidence>
<feature type="transmembrane region" description="Helical" evidence="6">
    <location>
        <begin position="95"/>
        <end position="114"/>
    </location>
</feature>
<keyword evidence="4 6" id="KW-0472">Membrane</keyword>
<evidence type="ECO:0000256" key="3">
    <source>
        <dbReference type="ARBA" id="ARBA00022989"/>
    </source>
</evidence>
<organism evidence="7">
    <name type="scientific">Zooxanthella nutricula</name>
    <dbReference type="NCBI Taxonomy" id="1333877"/>
    <lineage>
        <taxon>Eukaryota</taxon>
        <taxon>Sar</taxon>
        <taxon>Alveolata</taxon>
        <taxon>Dinophyceae</taxon>
        <taxon>Peridiniales</taxon>
        <taxon>Peridiniales incertae sedis</taxon>
        <taxon>Zooxanthella</taxon>
    </lineage>
</organism>
<evidence type="ECO:0000256" key="6">
    <source>
        <dbReference type="SAM" id="Phobius"/>
    </source>
</evidence>
<feature type="transmembrane region" description="Helical" evidence="6">
    <location>
        <begin position="167"/>
        <end position="186"/>
    </location>
</feature>
<protein>
    <recommendedName>
        <fullName evidence="8">Citrate transporter-like domain-containing protein</fullName>
    </recommendedName>
</protein>
<evidence type="ECO:0000256" key="4">
    <source>
        <dbReference type="ARBA" id="ARBA00023136"/>
    </source>
</evidence>
<name>A0A7S2Q8X3_9DINO</name>
<feature type="transmembrane region" description="Helical" evidence="6">
    <location>
        <begin position="422"/>
        <end position="439"/>
    </location>
</feature>
<evidence type="ECO:0000256" key="2">
    <source>
        <dbReference type="ARBA" id="ARBA00022692"/>
    </source>
</evidence>
<feature type="transmembrane region" description="Helical" evidence="6">
    <location>
        <begin position="289"/>
        <end position="310"/>
    </location>
</feature>
<dbReference type="EMBL" id="HBGW01084590">
    <property type="protein sequence ID" value="CAD9635791.1"/>
    <property type="molecule type" value="Transcribed_RNA"/>
</dbReference>
<feature type="transmembrane region" description="Helical" evidence="6">
    <location>
        <begin position="386"/>
        <end position="410"/>
    </location>
</feature>
<reference evidence="7" key="1">
    <citation type="submission" date="2021-01" db="EMBL/GenBank/DDBJ databases">
        <authorList>
            <person name="Corre E."/>
            <person name="Pelletier E."/>
            <person name="Niang G."/>
            <person name="Scheremetjew M."/>
            <person name="Finn R."/>
            <person name="Kale V."/>
            <person name="Holt S."/>
            <person name="Cochrane G."/>
            <person name="Meng A."/>
            <person name="Brown T."/>
            <person name="Cohen L."/>
        </authorList>
    </citation>
    <scope>NUCLEOTIDE SEQUENCE</scope>
    <source>
        <strain evidence="7">RCC3387</strain>
    </source>
</reference>
<feature type="transmembrane region" description="Helical" evidence="6">
    <location>
        <begin position="577"/>
        <end position="598"/>
    </location>
</feature>
<gene>
    <name evidence="7" type="ORF">BRAN1462_LOCUS53613</name>
</gene>
<feature type="transmembrane region" description="Helical" evidence="6">
    <location>
        <begin position="330"/>
        <end position="349"/>
    </location>
</feature>
<keyword evidence="3 6" id="KW-1133">Transmembrane helix</keyword>
<keyword evidence="2 6" id="KW-0812">Transmembrane</keyword>
<sequence>MANQSEADAPAAMEALAQAAAGAAAGDAAPLKRSASTLERAGTALQRAGSNLQLQRASTLPTDHKELQHAATMPMMFDQEAHRPCCGGLWKTQQLFGFTLGVLCLVILTCVRPLEEYPQANDMLGITAICASFWVFEVIPVYMTALLPLVLMPFFKVTSSEIAAQAYWSWVSLLVVGVFLVDIALEQVHLPRRMALGLLLRVGVVHPGALLGCFMGLCWLLAMFANSVAVALLITPFAIGLMNAAEEQVRNTAEAEEDDGEALEGGATQEARSRATERAVRDVQKFADCLLLGIAFAATCGGIATITGTLNHYFLAGEPIVAAKLTWGRWFAFGIPISIVTVLLAYASLYARYVRGLRFAGIDHEVLKAEHDELLSEVGPFSRDELLVALVQILQFVLFIIRPFAISPFITTQFGSTLVNDATIACAPALLLFFIPSVVRPGQAVLTWPTVHEKFDFGLLLLIGGALAINSGFTQSGLNIALGDAFAALVPHAHGVLLDFVIIVVITLCSQVFSSIGTAAAMLPVLAAASQEAVINPLAMMLPAAVATSFAFLLPTATPPNVIVLAKSQELPRPLRIRDFFFAGLPLTIVACVLGAVLTHVMGQAVFDAHSPFPRWACDNSAGGCMFVDVPGIVEGQHVGAQACIVDLGKAAGTLCRLWNGTELDTAAFAPGA</sequence>
<evidence type="ECO:0000313" key="7">
    <source>
        <dbReference type="EMBL" id="CAD9635791.1"/>
    </source>
</evidence>
<proteinExistence type="predicted"/>
<dbReference type="GO" id="GO:0015556">
    <property type="term" value="F:C4-dicarboxylate transmembrane transporter activity"/>
    <property type="evidence" value="ECO:0007669"/>
    <property type="project" value="UniProtKB-ARBA"/>
</dbReference>
<feature type="transmembrane region" description="Helical" evidence="6">
    <location>
        <begin position="228"/>
        <end position="245"/>
    </location>
</feature>
<dbReference type="InterPro" id="IPR001898">
    <property type="entry name" value="SLC13A/DASS"/>
</dbReference>
<evidence type="ECO:0008006" key="8">
    <source>
        <dbReference type="Google" id="ProtNLM"/>
    </source>
</evidence>
<dbReference type="Pfam" id="PF00939">
    <property type="entry name" value="Na_sulph_symp"/>
    <property type="match status" value="1"/>
</dbReference>